<keyword evidence="2" id="KW-1185">Reference proteome</keyword>
<dbReference type="Proteomes" id="UP000789570">
    <property type="component" value="Unassembled WGS sequence"/>
</dbReference>
<comment type="caution">
    <text evidence="1">The sequence shown here is derived from an EMBL/GenBank/DDBJ whole genome shotgun (WGS) entry which is preliminary data.</text>
</comment>
<gene>
    <name evidence="1" type="ORF">FCALED_LOCUS11703</name>
</gene>
<evidence type="ECO:0000313" key="1">
    <source>
        <dbReference type="EMBL" id="CAG8664445.1"/>
    </source>
</evidence>
<reference evidence="1" key="1">
    <citation type="submission" date="2021-06" db="EMBL/GenBank/DDBJ databases">
        <authorList>
            <person name="Kallberg Y."/>
            <person name="Tangrot J."/>
            <person name="Rosling A."/>
        </authorList>
    </citation>
    <scope>NUCLEOTIDE SEQUENCE</scope>
    <source>
        <strain evidence="1">UK204</strain>
    </source>
</reference>
<name>A0A9N9E4Z1_9GLOM</name>
<protein>
    <submittedName>
        <fullName evidence="1">3655_t:CDS:1</fullName>
    </submittedName>
</protein>
<dbReference type="AlphaFoldDB" id="A0A9N9E4Z1"/>
<organism evidence="1 2">
    <name type="scientific">Funneliformis caledonium</name>
    <dbReference type="NCBI Taxonomy" id="1117310"/>
    <lineage>
        <taxon>Eukaryota</taxon>
        <taxon>Fungi</taxon>
        <taxon>Fungi incertae sedis</taxon>
        <taxon>Mucoromycota</taxon>
        <taxon>Glomeromycotina</taxon>
        <taxon>Glomeromycetes</taxon>
        <taxon>Glomerales</taxon>
        <taxon>Glomeraceae</taxon>
        <taxon>Funneliformis</taxon>
    </lineage>
</organism>
<evidence type="ECO:0000313" key="2">
    <source>
        <dbReference type="Proteomes" id="UP000789570"/>
    </source>
</evidence>
<proteinExistence type="predicted"/>
<accession>A0A9N9E4Z1</accession>
<dbReference type="EMBL" id="CAJVPQ010005131">
    <property type="protein sequence ID" value="CAG8664445.1"/>
    <property type="molecule type" value="Genomic_DNA"/>
</dbReference>
<sequence>MRERILVVGLSSRSCHIASTMVEDLPDIESRFQLVHILQNDSSKFKTMLLLRTSFTNPWYTSAFLSHISQQGYNHQGALMGTSLRVQVLDICNSKYSPGRFNALVVLSLGHLCPFCCTLQHRVVLQRT</sequence>